<accession>A0A1H0A1A0</accession>
<organism evidence="1 2">
    <name type="scientific">Fictibacillus solisalsi</name>
    <dbReference type="NCBI Taxonomy" id="459525"/>
    <lineage>
        <taxon>Bacteria</taxon>
        <taxon>Bacillati</taxon>
        <taxon>Bacillota</taxon>
        <taxon>Bacilli</taxon>
        <taxon>Bacillales</taxon>
        <taxon>Fictibacillaceae</taxon>
        <taxon>Fictibacillus</taxon>
    </lineage>
</organism>
<gene>
    <name evidence="1" type="ORF">SAMN04488137_3877</name>
</gene>
<dbReference type="EMBL" id="FNHW01000002">
    <property type="protein sequence ID" value="SDN27489.1"/>
    <property type="molecule type" value="Genomic_DNA"/>
</dbReference>
<evidence type="ECO:0000313" key="2">
    <source>
        <dbReference type="Proteomes" id="UP000199544"/>
    </source>
</evidence>
<keyword evidence="2" id="KW-1185">Reference proteome</keyword>
<dbReference type="AlphaFoldDB" id="A0A1H0A1A0"/>
<sequence>MLNGSDDSVPLYLRTLLVFLFHARFRQEGKLGDELIYQVTHFW</sequence>
<protein>
    <submittedName>
        <fullName evidence="1">Uncharacterized protein</fullName>
    </submittedName>
</protein>
<name>A0A1H0A1A0_9BACL</name>
<reference evidence="2" key="1">
    <citation type="submission" date="2016-10" db="EMBL/GenBank/DDBJ databases">
        <authorList>
            <person name="Varghese N."/>
            <person name="Submissions S."/>
        </authorList>
    </citation>
    <scope>NUCLEOTIDE SEQUENCE [LARGE SCALE GENOMIC DNA]</scope>
    <source>
        <strain evidence="2">CGMCC 1.6854</strain>
    </source>
</reference>
<dbReference type="Proteomes" id="UP000199544">
    <property type="component" value="Unassembled WGS sequence"/>
</dbReference>
<proteinExistence type="predicted"/>
<evidence type="ECO:0000313" key="1">
    <source>
        <dbReference type="EMBL" id="SDN27489.1"/>
    </source>
</evidence>